<sequence>MTSKVADDMAGGDLSAFANRRTDERVAARFEVRFAQVQDAARALRAYSLNISAGGLCLRTRKAYDVGAQVRLSMAIEGQEFHLTGIIAWVRDEAEAIGVRFTDMSDEDRARLQRVVDSFKR</sequence>
<name>A0ABX7P3V4_9BACT</name>
<dbReference type="Pfam" id="PF07238">
    <property type="entry name" value="PilZ"/>
    <property type="match status" value="1"/>
</dbReference>
<evidence type="ECO:0000259" key="1">
    <source>
        <dbReference type="Pfam" id="PF07238"/>
    </source>
</evidence>
<dbReference type="SUPFAM" id="SSF141371">
    <property type="entry name" value="PilZ domain-like"/>
    <property type="match status" value="1"/>
</dbReference>
<keyword evidence="3" id="KW-1185">Reference proteome</keyword>
<proteinExistence type="predicted"/>
<dbReference type="Proteomes" id="UP000662747">
    <property type="component" value="Chromosome"/>
</dbReference>
<reference evidence="2 3" key="1">
    <citation type="submission" date="2021-02" db="EMBL/GenBank/DDBJ databases">
        <title>De Novo genome assembly of isolated myxobacteria.</title>
        <authorList>
            <person name="Stevens D.C."/>
        </authorList>
    </citation>
    <scope>NUCLEOTIDE SEQUENCE [LARGE SCALE GENOMIC DNA]</scope>
    <source>
        <strain evidence="3">SCPEA02</strain>
    </source>
</reference>
<gene>
    <name evidence="2" type="ORF">JY651_09425</name>
</gene>
<dbReference type="EMBL" id="CP071090">
    <property type="protein sequence ID" value="QSQ25126.1"/>
    <property type="molecule type" value="Genomic_DNA"/>
</dbReference>
<dbReference type="InterPro" id="IPR009875">
    <property type="entry name" value="PilZ_domain"/>
</dbReference>
<protein>
    <submittedName>
        <fullName evidence="2">TIGR02266 family protein</fullName>
    </submittedName>
</protein>
<dbReference type="RefSeq" id="WP_206726683.1">
    <property type="nucleotide sequence ID" value="NZ_CP071090.1"/>
</dbReference>
<evidence type="ECO:0000313" key="3">
    <source>
        <dbReference type="Proteomes" id="UP000662747"/>
    </source>
</evidence>
<evidence type="ECO:0000313" key="2">
    <source>
        <dbReference type="EMBL" id="QSQ25126.1"/>
    </source>
</evidence>
<dbReference type="NCBIfam" id="TIGR02266">
    <property type="entry name" value="gmx_TIGR02266"/>
    <property type="match status" value="1"/>
</dbReference>
<accession>A0ABX7P3V4</accession>
<organism evidence="2 3">
    <name type="scientific">Pyxidicoccus parkwayensis</name>
    <dbReference type="NCBI Taxonomy" id="2813578"/>
    <lineage>
        <taxon>Bacteria</taxon>
        <taxon>Pseudomonadati</taxon>
        <taxon>Myxococcota</taxon>
        <taxon>Myxococcia</taxon>
        <taxon>Myxococcales</taxon>
        <taxon>Cystobacterineae</taxon>
        <taxon>Myxococcaceae</taxon>
        <taxon>Pyxidicoccus</taxon>
    </lineage>
</organism>
<dbReference type="Gene3D" id="2.40.10.220">
    <property type="entry name" value="predicted glycosyltransferase like domains"/>
    <property type="match status" value="1"/>
</dbReference>
<feature type="domain" description="PilZ" evidence="1">
    <location>
        <begin position="19"/>
        <end position="116"/>
    </location>
</feature>
<dbReference type="InterPro" id="IPR011752">
    <property type="entry name" value="PilV_Myxo-type"/>
</dbReference>